<protein>
    <recommendedName>
        <fullName evidence="4">Flagellar assembly factor FliW</fullName>
    </recommendedName>
</protein>
<dbReference type="AlphaFoldDB" id="A0A7X9FPG1"/>
<evidence type="ECO:0000256" key="1">
    <source>
        <dbReference type="ARBA" id="ARBA00022490"/>
    </source>
</evidence>
<comment type="subcellular location">
    <subcellularLocation>
        <location evidence="4">Cytoplasm</location>
    </subcellularLocation>
</comment>
<dbReference type="GO" id="GO:0044780">
    <property type="term" value="P:bacterial-type flagellum assembly"/>
    <property type="evidence" value="ECO:0007669"/>
    <property type="project" value="UniProtKB-UniRule"/>
</dbReference>
<evidence type="ECO:0000313" key="6">
    <source>
        <dbReference type="EMBL" id="NMC61928.1"/>
    </source>
</evidence>
<dbReference type="Pfam" id="PF02623">
    <property type="entry name" value="FliW"/>
    <property type="match status" value="1"/>
</dbReference>
<dbReference type="PANTHER" id="PTHR39190:SF1">
    <property type="entry name" value="FLAGELLAR ASSEMBLY FACTOR FLIW"/>
    <property type="match status" value="1"/>
</dbReference>
<keyword evidence="4" id="KW-0143">Chaperone</keyword>
<dbReference type="InterPro" id="IPR024046">
    <property type="entry name" value="Flagellar_assmbl_FliW_dom_sf"/>
</dbReference>
<dbReference type="SUPFAM" id="SSF141457">
    <property type="entry name" value="BH3618-like"/>
    <property type="match status" value="1"/>
</dbReference>
<evidence type="ECO:0000256" key="4">
    <source>
        <dbReference type="HAMAP-Rule" id="MF_01185"/>
    </source>
</evidence>
<dbReference type="GO" id="GO:0006417">
    <property type="term" value="P:regulation of translation"/>
    <property type="evidence" value="ECO:0007669"/>
    <property type="project" value="UniProtKB-KW"/>
</dbReference>
<dbReference type="Gene3D" id="2.30.290.10">
    <property type="entry name" value="BH3618-like"/>
    <property type="match status" value="1"/>
</dbReference>
<dbReference type="HAMAP" id="MF_01185">
    <property type="entry name" value="FliW"/>
    <property type="match status" value="1"/>
</dbReference>
<comment type="similarity">
    <text evidence="4">Belongs to the FliW family.</text>
</comment>
<gene>
    <name evidence="4" type="primary">fliW</name>
    <name evidence="6" type="ORF">GYA55_02040</name>
</gene>
<dbReference type="Proteomes" id="UP000524246">
    <property type="component" value="Unassembled WGS sequence"/>
</dbReference>
<evidence type="ECO:0000313" key="7">
    <source>
        <dbReference type="Proteomes" id="UP000524246"/>
    </source>
</evidence>
<comment type="subunit">
    <text evidence="4">Interacts with translational regulator CsrA and flagellin(s).</text>
</comment>
<reference evidence="6 7" key="1">
    <citation type="journal article" date="2020" name="Biotechnol. Biofuels">
        <title>New insights from the biogas microbiome by comprehensive genome-resolved metagenomics of nearly 1600 species originating from multiple anaerobic digesters.</title>
        <authorList>
            <person name="Campanaro S."/>
            <person name="Treu L."/>
            <person name="Rodriguez-R L.M."/>
            <person name="Kovalovszki A."/>
            <person name="Ziels R.M."/>
            <person name="Maus I."/>
            <person name="Zhu X."/>
            <person name="Kougias P.G."/>
            <person name="Basile A."/>
            <person name="Luo G."/>
            <person name="Schluter A."/>
            <person name="Konstantinidis K.T."/>
            <person name="Angelidaki I."/>
        </authorList>
    </citation>
    <scope>NUCLEOTIDE SEQUENCE [LARGE SCALE GENOMIC DNA]</scope>
    <source>
        <strain evidence="6">AS27yjCOA_65</strain>
    </source>
</reference>
<dbReference type="GO" id="GO:0005737">
    <property type="term" value="C:cytoplasm"/>
    <property type="evidence" value="ECO:0007669"/>
    <property type="project" value="UniProtKB-SubCell"/>
</dbReference>
<dbReference type="PANTHER" id="PTHR39190">
    <property type="entry name" value="FLAGELLAR ASSEMBLY FACTOR FLIW"/>
    <property type="match status" value="1"/>
</dbReference>
<keyword evidence="2 4" id="KW-1005">Bacterial flagellum biogenesis</keyword>
<comment type="caution">
    <text evidence="6">The sequence shown here is derived from an EMBL/GenBank/DDBJ whole genome shotgun (WGS) entry which is preliminary data.</text>
</comment>
<keyword evidence="6" id="KW-0969">Cilium</keyword>
<evidence type="ECO:0000256" key="2">
    <source>
        <dbReference type="ARBA" id="ARBA00022795"/>
    </source>
</evidence>
<evidence type="ECO:0000256" key="5">
    <source>
        <dbReference type="SAM" id="MobiDB-lite"/>
    </source>
</evidence>
<dbReference type="EMBL" id="JAAZON010000082">
    <property type="protein sequence ID" value="NMC61928.1"/>
    <property type="molecule type" value="Genomic_DNA"/>
</dbReference>
<accession>A0A7X9FPG1</accession>
<keyword evidence="1 4" id="KW-0963">Cytoplasm</keyword>
<feature type="region of interest" description="Disordered" evidence="5">
    <location>
        <begin position="146"/>
        <end position="172"/>
    </location>
</feature>
<evidence type="ECO:0000256" key="3">
    <source>
        <dbReference type="ARBA" id="ARBA00022845"/>
    </source>
</evidence>
<name>A0A7X9FPG1_9DELT</name>
<keyword evidence="3 4" id="KW-0810">Translation regulation</keyword>
<feature type="compositionally biased region" description="Basic and acidic residues" evidence="5">
    <location>
        <begin position="159"/>
        <end position="172"/>
    </location>
</feature>
<keyword evidence="6" id="KW-0282">Flagellum</keyword>
<keyword evidence="6" id="KW-0966">Cell projection</keyword>
<organism evidence="6 7">
    <name type="scientific">SAR324 cluster bacterium</name>
    <dbReference type="NCBI Taxonomy" id="2024889"/>
    <lineage>
        <taxon>Bacteria</taxon>
        <taxon>Deltaproteobacteria</taxon>
        <taxon>SAR324 cluster</taxon>
    </lineage>
</organism>
<sequence length="172" mass="19160">MSDSETGAKEMIVIKSSRFGDLEVAKETLIEFPTGLIGFPKANTFIMIDHKPPFSWLQSAEDPNLAFVVIDGFEFGQAFDLKPPLGDKDCDFQPDDEYAILLIVTVRPDPRQTTANLKAPLFVNIRNRKGVQVIFDDSRYSTRHPLWTEDAAAPNAQEESPKEDSGLEGEGK</sequence>
<dbReference type="InterPro" id="IPR003775">
    <property type="entry name" value="Flagellar_assembly_factor_FliW"/>
</dbReference>
<comment type="function">
    <text evidence="4">Acts as an anti-CsrA protein, binds CsrA and prevents it from repressing translation of its target genes, one of which is flagellin. Binds to flagellin and participates in the assembly of the flagellum.</text>
</comment>
<proteinExistence type="inferred from homology"/>